<organism evidence="8 9">
    <name type="scientific">Desulfobacter hydrogenophilus</name>
    <dbReference type="NCBI Taxonomy" id="2291"/>
    <lineage>
        <taxon>Bacteria</taxon>
        <taxon>Pseudomonadati</taxon>
        <taxon>Thermodesulfobacteriota</taxon>
        <taxon>Desulfobacteria</taxon>
        <taxon>Desulfobacterales</taxon>
        <taxon>Desulfobacteraceae</taxon>
        <taxon>Desulfobacter</taxon>
    </lineage>
</organism>
<evidence type="ECO:0000256" key="3">
    <source>
        <dbReference type="ARBA" id="ARBA00022729"/>
    </source>
</evidence>
<evidence type="ECO:0000313" key="9">
    <source>
        <dbReference type="Proteomes" id="UP000248798"/>
    </source>
</evidence>
<evidence type="ECO:0000256" key="1">
    <source>
        <dbReference type="ARBA" id="ARBA00004418"/>
    </source>
</evidence>
<evidence type="ECO:0000313" key="8">
    <source>
        <dbReference type="EMBL" id="RAM02837.1"/>
    </source>
</evidence>
<reference evidence="7 10" key="2">
    <citation type="submission" date="2019-02" db="EMBL/GenBank/DDBJ databases">
        <title>Complete genome sequence of Desulfobacter hydrogenophilus AcRS1.</title>
        <authorList>
            <person name="Marietou A."/>
            <person name="Lund M.B."/>
            <person name="Marshall I.P.G."/>
            <person name="Schreiber L."/>
            <person name="Jorgensen B."/>
        </authorList>
    </citation>
    <scope>NUCLEOTIDE SEQUENCE [LARGE SCALE GENOMIC DNA]</scope>
    <source>
        <strain evidence="7 10">AcRS1</strain>
    </source>
</reference>
<sequence length="346" mass="39440">MKLLFKPLIILTVVLLAAIQTQAAEKIYVYNWTEYLPESVIAQFTKKTGIEVVYATYDSNETMYAKLKLIKKDGYDVTVPSTYFVSKMGREGMLMKLDHTLLPNMKNLDPELLNKDYDPDNNYSIPYMWGSTGIAVNTDEIPKEQITSWKDLWKPEFKGKLLLQDDLREVFHMALRIKGFSGNTTDPKEIEQAYLLLKELMPNVLLFNSDSPRLPFLAGEVSIGMIWNGEAWMAREENPAIQYVYPKEGASFWVDSFVIPKGARNPKGAHAFINFMMNPEVAKACVEEYGYPTPVEPAIALLAPDIGSSRTIFPDSKVIQQGEFQNDVGQAIEIYQKYWEKLRTSD</sequence>
<dbReference type="PIRSF" id="PIRSF019574">
    <property type="entry name" value="Periplasmic_polyamine_BP"/>
    <property type="match status" value="1"/>
</dbReference>
<dbReference type="AlphaFoldDB" id="A0A328FIK5"/>
<keyword evidence="4" id="KW-0574">Periplasm</keyword>
<dbReference type="Proteomes" id="UP000293902">
    <property type="component" value="Chromosome"/>
</dbReference>
<proteinExistence type="predicted"/>
<feature type="chain" id="PRO_5030063007" evidence="6">
    <location>
        <begin position="24"/>
        <end position="346"/>
    </location>
</feature>
<gene>
    <name evidence="8" type="primary">potD</name>
    <name evidence="8" type="ORF">DO021_06345</name>
    <name evidence="7" type="ORF">EYB58_15715</name>
</gene>
<dbReference type="Proteomes" id="UP000248798">
    <property type="component" value="Unassembled WGS sequence"/>
</dbReference>
<feature type="signal peptide" evidence="6">
    <location>
        <begin position="1"/>
        <end position="23"/>
    </location>
</feature>
<dbReference type="EMBL" id="CP036313">
    <property type="protein sequence ID" value="QBH14233.1"/>
    <property type="molecule type" value="Genomic_DNA"/>
</dbReference>
<evidence type="ECO:0000256" key="6">
    <source>
        <dbReference type="SAM" id="SignalP"/>
    </source>
</evidence>
<dbReference type="InterPro" id="IPR006059">
    <property type="entry name" value="SBP"/>
</dbReference>
<dbReference type="PANTHER" id="PTHR30222">
    <property type="entry name" value="SPERMIDINE/PUTRESCINE-BINDING PERIPLASMIC PROTEIN"/>
    <property type="match status" value="1"/>
</dbReference>
<dbReference type="GO" id="GO:0042597">
    <property type="term" value="C:periplasmic space"/>
    <property type="evidence" value="ECO:0007669"/>
    <property type="project" value="UniProtKB-SubCell"/>
</dbReference>
<evidence type="ECO:0000256" key="2">
    <source>
        <dbReference type="ARBA" id="ARBA00022448"/>
    </source>
</evidence>
<evidence type="ECO:0000256" key="5">
    <source>
        <dbReference type="PIRSR" id="PIRSR019574-1"/>
    </source>
</evidence>
<dbReference type="GO" id="GO:0019808">
    <property type="term" value="F:polyamine binding"/>
    <property type="evidence" value="ECO:0007669"/>
    <property type="project" value="InterPro"/>
</dbReference>
<dbReference type="EMBL" id="QLNI01000010">
    <property type="protein sequence ID" value="RAM02837.1"/>
    <property type="molecule type" value="Genomic_DNA"/>
</dbReference>
<protein>
    <submittedName>
        <fullName evidence="7">Extracellular solute-binding protein</fullName>
    </submittedName>
    <submittedName>
        <fullName evidence="8">Spermidine/putrescine ABC transporter substrate-binding protein PotD</fullName>
    </submittedName>
</protein>
<evidence type="ECO:0000256" key="4">
    <source>
        <dbReference type="ARBA" id="ARBA00022764"/>
    </source>
</evidence>
<dbReference type="PANTHER" id="PTHR30222:SF17">
    <property type="entry name" value="SPERMIDINE_PUTRESCINE-BINDING PERIPLASMIC PROTEIN"/>
    <property type="match status" value="1"/>
</dbReference>
<accession>A0A328FIK5</accession>
<feature type="binding site" evidence="5">
    <location>
        <position position="34"/>
    </location>
    <ligand>
        <name>spermidine</name>
        <dbReference type="ChEBI" id="CHEBI:57834"/>
    </ligand>
</feature>
<dbReference type="RefSeq" id="WP_111954848.1">
    <property type="nucleotide sequence ID" value="NZ_CP036313.1"/>
</dbReference>
<reference evidence="8 9" key="1">
    <citation type="submission" date="2018-06" db="EMBL/GenBank/DDBJ databases">
        <title>Complete Genome Sequence of Desulfobacter hydrogenophilus (DSM3380).</title>
        <authorList>
            <person name="Marietou A."/>
            <person name="Schreiber L."/>
            <person name="Marshall I."/>
            <person name="Jorgensen B."/>
        </authorList>
    </citation>
    <scope>NUCLEOTIDE SEQUENCE [LARGE SCALE GENOMIC DNA]</scope>
    <source>
        <strain evidence="8 9">DSM 3380</strain>
    </source>
</reference>
<feature type="binding site" evidence="5">
    <location>
        <position position="325"/>
    </location>
    <ligand>
        <name>spermidine</name>
        <dbReference type="ChEBI" id="CHEBI:57834"/>
    </ligand>
</feature>
<dbReference type="Pfam" id="PF13416">
    <property type="entry name" value="SBP_bac_8"/>
    <property type="match status" value="1"/>
</dbReference>
<dbReference type="InterPro" id="IPR001188">
    <property type="entry name" value="Sperm_putr-bd"/>
</dbReference>
<keyword evidence="10" id="KW-1185">Reference proteome</keyword>
<feature type="binding site" evidence="5">
    <location>
        <begin position="166"/>
        <end position="169"/>
    </location>
    <ligand>
        <name>spermidine</name>
        <dbReference type="ChEBI" id="CHEBI:57834"/>
    </ligand>
</feature>
<feature type="binding site" evidence="5">
    <location>
        <position position="83"/>
    </location>
    <ligand>
        <name>spermidine</name>
        <dbReference type="ChEBI" id="CHEBI:57834"/>
    </ligand>
</feature>
<dbReference type="GO" id="GO:0015846">
    <property type="term" value="P:polyamine transport"/>
    <property type="evidence" value="ECO:0007669"/>
    <property type="project" value="InterPro"/>
</dbReference>
<name>A0A328FIK5_9BACT</name>
<keyword evidence="3 6" id="KW-0732">Signal</keyword>
<evidence type="ECO:0000313" key="10">
    <source>
        <dbReference type="Proteomes" id="UP000293902"/>
    </source>
</evidence>
<dbReference type="PRINTS" id="PR00909">
    <property type="entry name" value="SPERMDNBNDNG"/>
</dbReference>
<dbReference type="OrthoDB" id="6776301at2"/>
<keyword evidence="2" id="KW-0813">Transport</keyword>
<dbReference type="SUPFAM" id="SSF53850">
    <property type="entry name" value="Periplasmic binding protein-like II"/>
    <property type="match status" value="1"/>
</dbReference>
<evidence type="ECO:0000313" key="7">
    <source>
        <dbReference type="EMBL" id="QBH14233.1"/>
    </source>
</evidence>
<comment type="subcellular location">
    <subcellularLocation>
        <location evidence="1">Periplasm</location>
    </subcellularLocation>
</comment>
<dbReference type="Gene3D" id="3.40.190.10">
    <property type="entry name" value="Periplasmic binding protein-like II"/>
    <property type="match status" value="2"/>
</dbReference>